<evidence type="ECO:0000256" key="8">
    <source>
        <dbReference type="ARBA" id="ARBA00030014"/>
    </source>
</evidence>
<evidence type="ECO:0000259" key="11">
    <source>
        <dbReference type="Pfam" id="PF15715"/>
    </source>
</evidence>
<feature type="compositionally biased region" description="Gly residues" evidence="10">
    <location>
        <begin position="1"/>
        <end position="21"/>
    </location>
</feature>
<feature type="region of interest" description="Disordered" evidence="10">
    <location>
        <begin position="35"/>
        <end position="80"/>
    </location>
</feature>
<evidence type="ECO:0000256" key="5">
    <source>
        <dbReference type="ARBA" id="ARBA00022763"/>
    </source>
</evidence>
<evidence type="ECO:0000256" key="1">
    <source>
        <dbReference type="ARBA" id="ARBA00004123"/>
    </source>
</evidence>
<dbReference type="GO" id="GO:0019985">
    <property type="term" value="P:translesion synthesis"/>
    <property type="evidence" value="ECO:0007669"/>
    <property type="project" value="TreeGrafter"/>
</dbReference>
<comment type="caution">
    <text evidence="12">The sequence shown here is derived from an EMBL/GenBank/DDBJ whole genome shotgun (WGS) entry which is preliminary data.</text>
</comment>
<protein>
    <recommendedName>
        <fullName evidence="3">PCNA-associated factor</fullName>
    </recommendedName>
    <alternativeName>
        <fullName evidence="8">PCNA-associated factor of 15 kDa</fullName>
    </alternativeName>
    <alternativeName>
        <fullName evidence="9">PCNA-clamp-associated factor</fullName>
    </alternativeName>
</protein>
<evidence type="ECO:0000256" key="6">
    <source>
        <dbReference type="ARBA" id="ARBA00023204"/>
    </source>
</evidence>
<keyword evidence="6" id="KW-0234">DNA repair</keyword>
<evidence type="ECO:0000256" key="7">
    <source>
        <dbReference type="ARBA" id="ARBA00023242"/>
    </source>
</evidence>
<dbReference type="PANTHER" id="PTHR15679:SF8">
    <property type="entry name" value="PCNA-ASSOCIATED FACTOR"/>
    <property type="match status" value="1"/>
</dbReference>
<evidence type="ECO:0000256" key="9">
    <source>
        <dbReference type="ARBA" id="ARBA00031186"/>
    </source>
</evidence>
<comment type="subcellular location">
    <subcellularLocation>
        <location evidence="2">Cytoplasm</location>
        <location evidence="2">Perinuclear region</location>
    </subcellularLocation>
    <subcellularLocation>
        <location evidence="1">Nucleus</location>
    </subcellularLocation>
</comment>
<dbReference type="GO" id="GO:0005634">
    <property type="term" value="C:nucleus"/>
    <property type="evidence" value="ECO:0007669"/>
    <property type="project" value="UniProtKB-SubCell"/>
</dbReference>
<evidence type="ECO:0000313" key="13">
    <source>
        <dbReference type="Proteomes" id="UP000518266"/>
    </source>
</evidence>
<gene>
    <name evidence="12" type="ORF">F7725_023491</name>
</gene>
<evidence type="ECO:0000256" key="3">
    <source>
        <dbReference type="ARBA" id="ARBA00013777"/>
    </source>
</evidence>
<accession>A0A7J5Z1C1</accession>
<organism evidence="12 13">
    <name type="scientific">Dissostichus mawsoni</name>
    <name type="common">Antarctic cod</name>
    <dbReference type="NCBI Taxonomy" id="36200"/>
    <lineage>
        <taxon>Eukaryota</taxon>
        <taxon>Metazoa</taxon>
        <taxon>Chordata</taxon>
        <taxon>Craniata</taxon>
        <taxon>Vertebrata</taxon>
        <taxon>Euteleostomi</taxon>
        <taxon>Actinopterygii</taxon>
        <taxon>Neopterygii</taxon>
        <taxon>Teleostei</taxon>
        <taxon>Neoteleostei</taxon>
        <taxon>Acanthomorphata</taxon>
        <taxon>Eupercaria</taxon>
        <taxon>Perciformes</taxon>
        <taxon>Notothenioidei</taxon>
        <taxon>Nototheniidae</taxon>
        <taxon>Dissostichus</taxon>
    </lineage>
</organism>
<dbReference type="Pfam" id="PF15715">
    <property type="entry name" value="PAF"/>
    <property type="match status" value="1"/>
</dbReference>
<dbReference type="AlphaFoldDB" id="A0A7J5Z1C1"/>
<proteinExistence type="predicted"/>
<feature type="region of interest" description="Disordered" evidence="10">
    <location>
        <begin position="228"/>
        <end position="297"/>
    </location>
</feature>
<keyword evidence="5" id="KW-0227">DNA damage</keyword>
<keyword evidence="7" id="KW-0539">Nucleus</keyword>
<feature type="compositionally biased region" description="Low complexity" evidence="10">
    <location>
        <begin position="67"/>
        <end position="78"/>
    </location>
</feature>
<evidence type="ECO:0000313" key="12">
    <source>
        <dbReference type="EMBL" id="KAF3855436.1"/>
    </source>
</evidence>
<dbReference type="EMBL" id="JAAKFY010000007">
    <property type="protein sequence ID" value="KAF3855436.1"/>
    <property type="molecule type" value="Genomic_DNA"/>
</dbReference>
<dbReference type="PANTHER" id="PTHR15679">
    <property type="entry name" value="PCNA-ASSOCIATED FACTOR"/>
    <property type="match status" value="1"/>
</dbReference>
<sequence>MEAEAGDGGFVRGGDSGGGAGVPQVVVEDLPCVEPTTSPVPSGEKSTAVRGLSPGWTSARCRDTAHLTGPTLTTSSSLVGEKARPEPGALWAPSKACSSFCVFESHSTTEPLSDTLPSRERRRGDRRRAWIGWLGKKEYSLVHRVSAAVGVKLLQRGHRTGIPDPHTVSCGHQAEPLETCSDPQVAANMVRTKADSVPAAYRKAKGKYAGGNLVCPRPTPDWQKGIGDFFGGPPRKPEEEKNLKPEKENLKPEKENLKPVEVEDGEEAGGSGVSKASRSPGRFLLTMRRRKIEDDYE</sequence>
<dbReference type="InterPro" id="IPR040444">
    <property type="entry name" value="PCNA-AF"/>
</dbReference>
<feature type="region of interest" description="Disordered" evidence="10">
    <location>
        <begin position="1"/>
        <end position="23"/>
    </location>
</feature>
<evidence type="ECO:0000256" key="2">
    <source>
        <dbReference type="ARBA" id="ARBA00004556"/>
    </source>
</evidence>
<evidence type="ECO:0000256" key="10">
    <source>
        <dbReference type="SAM" id="MobiDB-lite"/>
    </source>
</evidence>
<dbReference type="Proteomes" id="UP000518266">
    <property type="component" value="Unassembled WGS sequence"/>
</dbReference>
<evidence type="ECO:0000256" key="4">
    <source>
        <dbReference type="ARBA" id="ARBA00022490"/>
    </source>
</evidence>
<dbReference type="GO" id="GO:0051726">
    <property type="term" value="P:regulation of cell cycle"/>
    <property type="evidence" value="ECO:0007669"/>
    <property type="project" value="InterPro"/>
</dbReference>
<keyword evidence="4" id="KW-0963">Cytoplasm</keyword>
<feature type="domain" description="PCNA-associated factor histone-like" evidence="11">
    <location>
        <begin position="200"/>
        <end position="278"/>
    </location>
</feature>
<feature type="compositionally biased region" description="Basic and acidic residues" evidence="10">
    <location>
        <begin position="235"/>
        <end position="261"/>
    </location>
</feature>
<dbReference type="OrthoDB" id="7479084at2759"/>
<name>A0A7J5Z1C1_DISMA</name>
<dbReference type="GO" id="GO:0006281">
    <property type="term" value="P:DNA repair"/>
    <property type="evidence" value="ECO:0007669"/>
    <property type="project" value="UniProtKB-KW"/>
</dbReference>
<dbReference type="InterPro" id="IPR031444">
    <property type="entry name" value="PCNA-AF_dom"/>
</dbReference>
<dbReference type="GO" id="GO:0003682">
    <property type="term" value="F:chromatin binding"/>
    <property type="evidence" value="ECO:0007669"/>
    <property type="project" value="TreeGrafter"/>
</dbReference>
<reference evidence="12 13" key="1">
    <citation type="submission" date="2020-03" db="EMBL/GenBank/DDBJ databases">
        <title>Dissostichus mawsoni Genome sequencing and assembly.</title>
        <authorList>
            <person name="Park H."/>
        </authorList>
    </citation>
    <scope>NUCLEOTIDE SEQUENCE [LARGE SCALE GENOMIC DNA]</scope>
    <source>
        <strain evidence="12">DM0001</strain>
        <tissue evidence="12">Muscle</tissue>
    </source>
</reference>
<dbReference type="GO" id="GO:0048471">
    <property type="term" value="C:perinuclear region of cytoplasm"/>
    <property type="evidence" value="ECO:0007669"/>
    <property type="project" value="UniProtKB-SubCell"/>
</dbReference>
<keyword evidence="13" id="KW-1185">Reference proteome</keyword>